<dbReference type="PROSITE" id="PS50977">
    <property type="entry name" value="HTH_TETR_2"/>
    <property type="match status" value="1"/>
</dbReference>
<dbReference type="Pfam" id="PF00440">
    <property type="entry name" value="TetR_N"/>
    <property type="match status" value="1"/>
</dbReference>
<dbReference type="PANTHER" id="PTHR43479:SF11">
    <property type="entry name" value="ACREF_ENVCD OPERON REPRESSOR-RELATED"/>
    <property type="match status" value="1"/>
</dbReference>
<dbReference type="InterPro" id="IPR001647">
    <property type="entry name" value="HTH_TetR"/>
</dbReference>
<sequence length="180" mass="21069">MGKAQERTRRQILSAFLDLLVAKPYDMISVSEISEASYITRSTFYRYFPDKKTLLMAEIEDTVQKTTPDKPLLTQFSEYVEAYWPLLRHLAPTRQSRSDLHEILNQMLWELIHHRVVEDAEGDPVIDMIRRSKNKGIMISAIEGMLMGILEHFIAERTEKINKRSFENTMKEISTLFDTK</sequence>
<dbReference type="InterPro" id="IPR050624">
    <property type="entry name" value="HTH-type_Tx_Regulator"/>
</dbReference>
<feature type="domain" description="HTH tetR-type" evidence="3">
    <location>
        <begin position="6"/>
        <end position="66"/>
    </location>
</feature>
<evidence type="ECO:0000256" key="2">
    <source>
        <dbReference type="PROSITE-ProRule" id="PRU00335"/>
    </source>
</evidence>
<keyword evidence="1 2" id="KW-0238">DNA-binding</keyword>
<feature type="DNA-binding region" description="H-T-H motif" evidence="2">
    <location>
        <begin position="29"/>
        <end position="48"/>
    </location>
</feature>
<comment type="caution">
    <text evidence="4">The sequence shown here is derived from an EMBL/GenBank/DDBJ whole genome shotgun (WGS) entry which is preliminary data.</text>
</comment>
<dbReference type="Gene3D" id="1.10.357.10">
    <property type="entry name" value="Tetracycline Repressor, domain 2"/>
    <property type="match status" value="1"/>
</dbReference>
<dbReference type="AlphaFoldDB" id="A0A7X3C3V9"/>
<evidence type="ECO:0000259" key="3">
    <source>
        <dbReference type="PROSITE" id="PS50977"/>
    </source>
</evidence>
<gene>
    <name evidence="4" type="ORF">GM612_11590</name>
</gene>
<protein>
    <submittedName>
        <fullName evidence="4">TetR family transcriptional regulator</fullName>
    </submittedName>
</protein>
<dbReference type="Proteomes" id="UP000466388">
    <property type="component" value="Unassembled WGS sequence"/>
</dbReference>
<evidence type="ECO:0000313" key="4">
    <source>
        <dbReference type="EMBL" id="MTV83262.1"/>
    </source>
</evidence>
<evidence type="ECO:0000256" key="1">
    <source>
        <dbReference type="ARBA" id="ARBA00023125"/>
    </source>
</evidence>
<dbReference type="SUPFAM" id="SSF46689">
    <property type="entry name" value="Homeodomain-like"/>
    <property type="match status" value="1"/>
</dbReference>
<accession>A0A7X3C3V9</accession>
<dbReference type="EMBL" id="WNJO01000022">
    <property type="protein sequence ID" value="MTV83262.1"/>
    <property type="molecule type" value="Genomic_DNA"/>
</dbReference>
<organism evidence="4 5">
    <name type="scientific">Secundilactobacillus folii</name>
    <dbReference type="NCBI Taxonomy" id="2678357"/>
    <lineage>
        <taxon>Bacteria</taxon>
        <taxon>Bacillati</taxon>
        <taxon>Bacillota</taxon>
        <taxon>Bacilli</taxon>
        <taxon>Lactobacillales</taxon>
        <taxon>Lactobacillaceae</taxon>
        <taxon>Secundilactobacillus</taxon>
    </lineage>
</organism>
<name>A0A7X3C3V9_9LACO</name>
<reference evidence="4 5" key="1">
    <citation type="submission" date="2019-11" db="EMBL/GenBank/DDBJ databases">
        <title>Lactobacillus sp. nov. CRM56-3, isolated from fermented tea leaves.</title>
        <authorList>
            <person name="Phuengjayaem S."/>
            <person name="Tanasupawat S."/>
        </authorList>
    </citation>
    <scope>NUCLEOTIDE SEQUENCE [LARGE SCALE GENOMIC DNA]</scope>
    <source>
        <strain evidence="4 5">CRM56-3</strain>
    </source>
</reference>
<keyword evidence="5" id="KW-1185">Reference proteome</keyword>
<dbReference type="GO" id="GO:0003677">
    <property type="term" value="F:DNA binding"/>
    <property type="evidence" value="ECO:0007669"/>
    <property type="project" value="UniProtKB-UniRule"/>
</dbReference>
<proteinExistence type="predicted"/>
<dbReference type="PANTHER" id="PTHR43479">
    <property type="entry name" value="ACREF/ENVCD OPERON REPRESSOR-RELATED"/>
    <property type="match status" value="1"/>
</dbReference>
<dbReference type="InterPro" id="IPR009057">
    <property type="entry name" value="Homeodomain-like_sf"/>
</dbReference>
<evidence type="ECO:0000313" key="5">
    <source>
        <dbReference type="Proteomes" id="UP000466388"/>
    </source>
</evidence>
<dbReference type="RefSeq" id="WP_155432523.1">
    <property type="nucleotide sequence ID" value="NZ_WNJO01000022.1"/>
</dbReference>